<feature type="transmembrane region" description="Helical" evidence="1">
    <location>
        <begin position="12"/>
        <end position="30"/>
    </location>
</feature>
<dbReference type="SUPFAM" id="SSF50969">
    <property type="entry name" value="YVTN repeat-like/Quinoprotein amine dehydrogenase"/>
    <property type="match status" value="1"/>
</dbReference>
<comment type="caution">
    <text evidence="3">The sequence shown here is derived from an EMBL/GenBank/DDBJ whole genome shotgun (WGS) entry which is preliminary data.</text>
</comment>
<dbReference type="Proteomes" id="UP001497497">
    <property type="component" value="Unassembled WGS sequence"/>
</dbReference>
<dbReference type="InterPro" id="IPR011044">
    <property type="entry name" value="Quino_amine_DH_bsu"/>
</dbReference>
<name>A0AAV2HRR0_LYMST</name>
<dbReference type="EMBL" id="CAXITT010000196">
    <property type="protein sequence ID" value="CAL1535254.1"/>
    <property type="molecule type" value="Genomic_DNA"/>
</dbReference>
<protein>
    <recommendedName>
        <fullName evidence="2">Choice-of-anchor I domain-containing protein</fullName>
    </recommendedName>
</protein>
<dbReference type="Pfam" id="PF22494">
    <property type="entry name" value="choice_anch_I"/>
    <property type="match status" value="1"/>
</dbReference>
<dbReference type="AlphaFoldDB" id="A0AAV2HRR0"/>
<evidence type="ECO:0000259" key="2">
    <source>
        <dbReference type="Pfam" id="PF22494"/>
    </source>
</evidence>
<keyword evidence="1" id="KW-1133">Transmembrane helix</keyword>
<dbReference type="PANTHER" id="PTHR46928">
    <property type="entry name" value="MESENCHYME-SPECIFIC CELL SURFACE GLYCOPROTEIN"/>
    <property type="match status" value="1"/>
</dbReference>
<evidence type="ECO:0000313" key="3">
    <source>
        <dbReference type="EMBL" id="CAL1535254.1"/>
    </source>
</evidence>
<sequence length="619" mass="68299">MCVASTSREMVVLRPICSCALLMLVTSYFFTNGLCVVQLSHMSTVHVPNANGSHIRPEHLISAGAVEQIVYDKKENLIYGVGENIIHVISCSNPWNMTLEYSMHVPNSSLTDIEMCGRYLFVTVDNQYNRTQGELRIYKTYIKGSKQPLELLRSFVVGTLPDMLQVTPDCRTVVIAMEAEGFYSEGTFHDPDGAVVIVHFFEGVERAPKVSSLDFKQFNNRYQELLPTGVRFVYRENNNTFSADVEPEFIAFDDSGLKAYVVLQENNAVAEVSLPDQSISAIYGLGYKQWGQLDPSDSDGGIHIEDWPIRAWYLPDGMRFYKWGDRKLAFTANEGDTKVYDKEGMNFDETQRGIDFTDSSVATLSPLLQGALKNNTQLGRLKFSKLDGISANGTYDALYAFGGRSFSIWDTADRFKLLYDSGSDIELTTARYCSHLFNTDSSGVDDKSDEKGPEPESLELGRIGDRLYVFVGNESPGTISVYSIGSDVTTARFETIFCGGITDDGRRVVEKFDKYEVYGIDPEDIRFYDADDSPTGFPVLMVAGSVSGTVSLIKVTVDGESTPGVPTNKDVTKGVSPKTVTTTDAKVDAINSGRKTLDALNVGLALPVTAMILLKLSTA</sequence>
<gene>
    <name evidence="3" type="ORF">GSLYS_00009214001</name>
</gene>
<dbReference type="InterPro" id="IPR052956">
    <property type="entry name" value="Mesenchyme-surface_protein"/>
</dbReference>
<organism evidence="3 4">
    <name type="scientific">Lymnaea stagnalis</name>
    <name type="common">Great pond snail</name>
    <name type="synonym">Helix stagnalis</name>
    <dbReference type="NCBI Taxonomy" id="6523"/>
    <lineage>
        <taxon>Eukaryota</taxon>
        <taxon>Metazoa</taxon>
        <taxon>Spiralia</taxon>
        <taxon>Lophotrochozoa</taxon>
        <taxon>Mollusca</taxon>
        <taxon>Gastropoda</taxon>
        <taxon>Heterobranchia</taxon>
        <taxon>Euthyneura</taxon>
        <taxon>Panpulmonata</taxon>
        <taxon>Hygrophila</taxon>
        <taxon>Lymnaeoidea</taxon>
        <taxon>Lymnaeidae</taxon>
        <taxon>Lymnaea</taxon>
    </lineage>
</organism>
<accession>A0AAV2HRR0</accession>
<keyword evidence="1" id="KW-0472">Membrane</keyword>
<dbReference type="InterPro" id="IPR055188">
    <property type="entry name" value="Choice_anch_I"/>
</dbReference>
<keyword evidence="1" id="KW-0812">Transmembrane</keyword>
<proteinExistence type="predicted"/>
<reference evidence="3 4" key="1">
    <citation type="submission" date="2024-04" db="EMBL/GenBank/DDBJ databases">
        <authorList>
            <consortium name="Genoscope - CEA"/>
            <person name="William W."/>
        </authorList>
    </citation>
    <scope>NUCLEOTIDE SEQUENCE [LARGE SCALE GENOMIC DNA]</scope>
</reference>
<keyword evidence="4" id="KW-1185">Reference proteome</keyword>
<evidence type="ECO:0000256" key="1">
    <source>
        <dbReference type="SAM" id="Phobius"/>
    </source>
</evidence>
<dbReference type="PANTHER" id="PTHR46928:SF1">
    <property type="entry name" value="MESENCHYME-SPECIFIC CELL SURFACE GLYCOPROTEIN"/>
    <property type="match status" value="1"/>
</dbReference>
<evidence type="ECO:0000313" key="4">
    <source>
        <dbReference type="Proteomes" id="UP001497497"/>
    </source>
</evidence>
<dbReference type="NCBIfam" id="NF038117">
    <property type="entry name" value="choice_anch_I"/>
    <property type="match status" value="1"/>
</dbReference>
<feature type="domain" description="Choice-of-anchor I" evidence="2">
    <location>
        <begin position="157"/>
        <end position="488"/>
    </location>
</feature>